<dbReference type="InterPro" id="IPR001763">
    <property type="entry name" value="Rhodanese-like_dom"/>
</dbReference>
<sequence length="120" mass="12527">MFTLFRRGSGRLTPRQAHEQAGEGRSVLLDVREAAEWAAGHAPGALHLPLSRLQEGAALPEAARGRPVVAICRSGNRSRTAARLLAARGLEATDVEGGMIAWAREGLPVAGGRGGSGVVR</sequence>
<gene>
    <name evidence="3" type="primary">glpE</name>
    <name evidence="3" type="ORF">A4G23_00041</name>
</gene>
<name>A0A1D8FVU4_9ACTN</name>
<dbReference type="InterPro" id="IPR036873">
    <property type="entry name" value="Rhodanese-like_dom_sf"/>
</dbReference>
<dbReference type="EMBL" id="CP017316">
    <property type="protein sequence ID" value="AOT57255.1"/>
    <property type="molecule type" value="Genomic_DNA"/>
</dbReference>
<dbReference type="AlphaFoldDB" id="A0A1D8FVU4"/>
<keyword evidence="3" id="KW-0808">Transferase</keyword>
<keyword evidence="4" id="KW-1185">Reference proteome</keyword>
<dbReference type="Proteomes" id="UP000095349">
    <property type="component" value="Chromosome"/>
</dbReference>
<dbReference type="Pfam" id="PF00581">
    <property type="entry name" value="Rhodanese"/>
    <property type="match status" value="1"/>
</dbReference>
<organism evidence="3 4">
    <name type="scientific">Streptomyces rubrolavendulae</name>
    <dbReference type="NCBI Taxonomy" id="285473"/>
    <lineage>
        <taxon>Bacteria</taxon>
        <taxon>Bacillati</taxon>
        <taxon>Actinomycetota</taxon>
        <taxon>Actinomycetes</taxon>
        <taxon>Kitasatosporales</taxon>
        <taxon>Streptomycetaceae</taxon>
        <taxon>Streptomyces</taxon>
    </lineage>
</organism>
<dbReference type="GeneID" id="91401507"/>
<dbReference type="InterPro" id="IPR050229">
    <property type="entry name" value="GlpE_sulfurtransferase"/>
</dbReference>
<evidence type="ECO:0000313" key="3">
    <source>
        <dbReference type="EMBL" id="AOT57255.1"/>
    </source>
</evidence>
<dbReference type="GO" id="GO:0004792">
    <property type="term" value="F:thiosulfate-cyanide sulfurtransferase activity"/>
    <property type="evidence" value="ECO:0007669"/>
    <property type="project" value="UniProtKB-EC"/>
</dbReference>
<dbReference type="KEGG" id="srn:A4G23_00041"/>
<dbReference type="SUPFAM" id="SSF52821">
    <property type="entry name" value="Rhodanese/Cell cycle control phosphatase"/>
    <property type="match status" value="1"/>
</dbReference>
<evidence type="ECO:0000313" key="4">
    <source>
        <dbReference type="Proteomes" id="UP000095349"/>
    </source>
</evidence>
<dbReference type="EC" id="2.8.1.1" evidence="3"/>
<evidence type="ECO:0000256" key="1">
    <source>
        <dbReference type="SAM" id="MobiDB-lite"/>
    </source>
</evidence>
<dbReference type="RefSeq" id="WP_069974973.1">
    <property type="nucleotide sequence ID" value="NZ_CP017316.1"/>
</dbReference>
<dbReference type="SMART" id="SM00450">
    <property type="entry name" value="RHOD"/>
    <property type="match status" value="1"/>
</dbReference>
<dbReference type="PROSITE" id="PS50206">
    <property type="entry name" value="RHODANESE_3"/>
    <property type="match status" value="1"/>
</dbReference>
<feature type="region of interest" description="Disordered" evidence="1">
    <location>
        <begin position="1"/>
        <end position="24"/>
    </location>
</feature>
<evidence type="ECO:0000259" key="2">
    <source>
        <dbReference type="PROSITE" id="PS50206"/>
    </source>
</evidence>
<dbReference type="PANTHER" id="PTHR43031">
    <property type="entry name" value="FAD-DEPENDENT OXIDOREDUCTASE"/>
    <property type="match status" value="1"/>
</dbReference>
<dbReference type="OrthoDB" id="9800872at2"/>
<dbReference type="Gene3D" id="3.40.250.10">
    <property type="entry name" value="Rhodanese-like domain"/>
    <property type="match status" value="1"/>
</dbReference>
<dbReference type="STRING" id="285473.A4G23_00041"/>
<protein>
    <submittedName>
        <fullName evidence="3">Thiosulfate sulfurtransferase GlpE</fullName>
        <ecNumber evidence="3">2.8.1.1</ecNumber>
    </submittedName>
</protein>
<dbReference type="CDD" id="cd00158">
    <property type="entry name" value="RHOD"/>
    <property type="match status" value="1"/>
</dbReference>
<reference evidence="3 4" key="1">
    <citation type="submission" date="2016-09" db="EMBL/GenBank/DDBJ databases">
        <title>Streptomyces rubrolavendulae MJM4426 Genome sequencing and assembly.</title>
        <authorList>
            <person name="Kim J.-G."/>
        </authorList>
    </citation>
    <scope>NUCLEOTIDE SEQUENCE [LARGE SCALE GENOMIC DNA]</scope>
    <source>
        <strain evidence="3 4">MJM4426</strain>
    </source>
</reference>
<feature type="domain" description="Rhodanese" evidence="2">
    <location>
        <begin position="22"/>
        <end position="111"/>
    </location>
</feature>
<accession>A0A1D8FVU4</accession>
<proteinExistence type="predicted"/>
<dbReference type="PANTHER" id="PTHR43031:SF1">
    <property type="entry name" value="PYRIDINE NUCLEOTIDE-DISULPHIDE OXIDOREDUCTASE"/>
    <property type="match status" value="1"/>
</dbReference>